<name>A0ABS5XX38_9MICO</name>
<gene>
    <name evidence="5" type="ORF">J0P97_13665</name>
</gene>
<evidence type="ECO:0000256" key="1">
    <source>
        <dbReference type="ARBA" id="ARBA00023015"/>
    </source>
</evidence>
<keyword evidence="2" id="KW-0238">DNA-binding</keyword>
<keyword evidence="6" id="KW-1185">Reference proteome</keyword>
<accession>A0ABS5XX38</accession>
<dbReference type="InterPro" id="IPR018062">
    <property type="entry name" value="HTH_AraC-typ_CS"/>
</dbReference>
<dbReference type="SUPFAM" id="SSF46689">
    <property type="entry name" value="Homeodomain-like"/>
    <property type="match status" value="2"/>
</dbReference>
<dbReference type="PROSITE" id="PS00041">
    <property type="entry name" value="HTH_ARAC_FAMILY_1"/>
    <property type="match status" value="1"/>
</dbReference>
<protein>
    <submittedName>
        <fullName evidence="5">Helix-turn-helix transcriptional regulator</fullName>
    </submittedName>
</protein>
<proteinExistence type="predicted"/>
<dbReference type="Proteomes" id="UP000740605">
    <property type="component" value="Unassembled WGS sequence"/>
</dbReference>
<dbReference type="PROSITE" id="PS01124">
    <property type="entry name" value="HTH_ARAC_FAMILY_2"/>
    <property type="match status" value="1"/>
</dbReference>
<dbReference type="InterPro" id="IPR050204">
    <property type="entry name" value="AraC_XylS_family_regulators"/>
</dbReference>
<sequence length="295" mass="31124">MTVPALERALASLDVRPGQAMRVTLSADGTLPLGRGEASLVYVRAGEITGDAVGRTGCAVDAVSGASEPALSGRTMLAGDAFLSLGCAPIVLVSESGAEVTAVPLALTPTIDTRALPPFLFVSGFIRAEPAAAELAAQLGAPRPGAEQSRAGDETICRLMVTTVLLSALRTWASRARTPVWPPRADDPFLERVVEAITDDPGNEWTLERLAALGVMSRSALSARFRRAFGSSPASFVTEVRMRRAKEMLDAGVPVSETSRTLGYASDEGFSRAFRRHAGVTPSSWRGHARPTLPR</sequence>
<dbReference type="PANTHER" id="PTHR46796:SF13">
    <property type="entry name" value="HTH-TYPE TRANSCRIPTIONAL ACTIVATOR RHAS"/>
    <property type="match status" value="1"/>
</dbReference>
<dbReference type="InterPro" id="IPR009057">
    <property type="entry name" value="Homeodomain-like_sf"/>
</dbReference>
<feature type="domain" description="HTH araC/xylS-type" evidence="4">
    <location>
        <begin position="191"/>
        <end position="288"/>
    </location>
</feature>
<evidence type="ECO:0000256" key="2">
    <source>
        <dbReference type="ARBA" id="ARBA00023125"/>
    </source>
</evidence>
<keyword evidence="1" id="KW-0805">Transcription regulation</keyword>
<dbReference type="PRINTS" id="PR00032">
    <property type="entry name" value="HTHARAC"/>
</dbReference>
<dbReference type="SMART" id="SM00342">
    <property type="entry name" value="HTH_ARAC"/>
    <property type="match status" value="1"/>
</dbReference>
<dbReference type="EMBL" id="JAFLHG010000014">
    <property type="protein sequence ID" value="MBT8799108.1"/>
    <property type="molecule type" value="Genomic_DNA"/>
</dbReference>
<evidence type="ECO:0000256" key="3">
    <source>
        <dbReference type="ARBA" id="ARBA00023163"/>
    </source>
</evidence>
<comment type="caution">
    <text evidence="5">The sequence shown here is derived from an EMBL/GenBank/DDBJ whole genome shotgun (WGS) entry which is preliminary data.</text>
</comment>
<reference evidence="5 6" key="1">
    <citation type="submission" date="2021-03" db="EMBL/GenBank/DDBJ databases">
        <title>Microbacterium pauli sp. nov., isolated from microfiltered milk.</title>
        <authorList>
            <person name="Bellassi P."/>
            <person name="Fontana A."/>
            <person name="Callegari M.L."/>
            <person name="Lorenzo M."/>
            <person name="Cappa F."/>
        </authorList>
    </citation>
    <scope>NUCLEOTIDE SEQUENCE [LARGE SCALE GENOMIC DNA]</scope>
    <source>
        <strain evidence="5 6">DSM 18909</strain>
    </source>
</reference>
<evidence type="ECO:0000313" key="6">
    <source>
        <dbReference type="Proteomes" id="UP000740605"/>
    </source>
</evidence>
<dbReference type="PANTHER" id="PTHR46796">
    <property type="entry name" value="HTH-TYPE TRANSCRIPTIONAL ACTIVATOR RHAS-RELATED"/>
    <property type="match status" value="1"/>
</dbReference>
<organism evidence="5 6">
    <name type="scientific">Microbacterium flavum</name>
    <dbReference type="NCBI Taxonomy" id="415216"/>
    <lineage>
        <taxon>Bacteria</taxon>
        <taxon>Bacillati</taxon>
        <taxon>Actinomycetota</taxon>
        <taxon>Actinomycetes</taxon>
        <taxon>Micrococcales</taxon>
        <taxon>Microbacteriaceae</taxon>
        <taxon>Microbacterium</taxon>
    </lineage>
</organism>
<keyword evidence="3" id="KW-0804">Transcription</keyword>
<dbReference type="InterPro" id="IPR020449">
    <property type="entry name" value="Tscrpt_reg_AraC-type_HTH"/>
</dbReference>
<evidence type="ECO:0000313" key="5">
    <source>
        <dbReference type="EMBL" id="MBT8799108.1"/>
    </source>
</evidence>
<dbReference type="InterPro" id="IPR018060">
    <property type="entry name" value="HTH_AraC"/>
</dbReference>
<dbReference type="Pfam" id="PF12833">
    <property type="entry name" value="HTH_18"/>
    <property type="match status" value="1"/>
</dbReference>
<evidence type="ECO:0000259" key="4">
    <source>
        <dbReference type="PROSITE" id="PS01124"/>
    </source>
</evidence>
<dbReference type="Gene3D" id="1.10.10.60">
    <property type="entry name" value="Homeodomain-like"/>
    <property type="match status" value="2"/>
</dbReference>
<dbReference type="RefSeq" id="WP_215488345.1">
    <property type="nucleotide sequence ID" value="NZ_BAAAPJ010000007.1"/>
</dbReference>